<dbReference type="InParanoid" id="A0A7I4CVT6"/>
<evidence type="ECO:0000313" key="2">
    <source>
        <dbReference type="EnsemblPlants" id="Pp3c25_9380V3.2"/>
    </source>
</evidence>
<keyword evidence="3" id="KW-1185">Reference proteome</keyword>
<protein>
    <submittedName>
        <fullName evidence="2">Uncharacterized protein</fullName>
    </submittedName>
</protein>
<dbReference type="EMBL" id="ABEU02000025">
    <property type="status" value="NOT_ANNOTATED_CDS"/>
    <property type="molecule type" value="Genomic_DNA"/>
</dbReference>
<reference evidence="2 3" key="2">
    <citation type="journal article" date="2018" name="Plant J.">
        <title>The Physcomitrella patens chromosome-scale assembly reveals moss genome structure and evolution.</title>
        <authorList>
            <person name="Lang D."/>
            <person name="Ullrich K.K."/>
            <person name="Murat F."/>
            <person name="Fuchs J."/>
            <person name="Jenkins J."/>
            <person name="Haas F.B."/>
            <person name="Piednoel M."/>
            <person name="Gundlach H."/>
            <person name="Van Bel M."/>
            <person name="Meyberg R."/>
            <person name="Vives C."/>
            <person name="Morata J."/>
            <person name="Symeonidi A."/>
            <person name="Hiss M."/>
            <person name="Muchero W."/>
            <person name="Kamisugi Y."/>
            <person name="Saleh O."/>
            <person name="Blanc G."/>
            <person name="Decker E.L."/>
            <person name="van Gessel N."/>
            <person name="Grimwood J."/>
            <person name="Hayes R.D."/>
            <person name="Graham S.W."/>
            <person name="Gunter L.E."/>
            <person name="McDaniel S.F."/>
            <person name="Hoernstein S.N.W."/>
            <person name="Larsson A."/>
            <person name="Li F.W."/>
            <person name="Perroud P.F."/>
            <person name="Phillips J."/>
            <person name="Ranjan P."/>
            <person name="Rokshar D.S."/>
            <person name="Rothfels C.J."/>
            <person name="Schneider L."/>
            <person name="Shu S."/>
            <person name="Stevenson D.W."/>
            <person name="Thummler F."/>
            <person name="Tillich M."/>
            <person name="Villarreal Aguilar J.C."/>
            <person name="Widiez T."/>
            <person name="Wong G.K."/>
            <person name="Wymore A."/>
            <person name="Zhang Y."/>
            <person name="Zimmer A.D."/>
            <person name="Quatrano R.S."/>
            <person name="Mayer K.F.X."/>
            <person name="Goodstein D."/>
            <person name="Casacuberta J.M."/>
            <person name="Vandepoele K."/>
            <person name="Reski R."/>
            <person name="Cuming A.C."/>
            <person name="Tuskan G.A."/>
            <person name="Maumus F."/>
            <person name="Salse J."/>
            <person name="Schmutz J."/>
            <person name="Rensing S.A."/>
        </authorList>
    </citation>
    <scope>NUCLEOTIDE SEQUENCE [LARGE SCALE GENOMIC DNA]</scope>
    <source>
        <strain evidence="2 3">cv. Gransden 2004</strain>
    </source>
</reference>
<organism evidence="2 3">
    <name type="scientific">Physcomitrium patens</name>
    <name type="common">Spreading-leaved earth moss</name>
    <name type="synonym">Physcomitrella patens</name>
    <dbReference type="NCBI Taxonomy" id="3218"/>
    <lineage>
        <taxon>Eukaryota</taxon>
        <taxon>Viridiplantae</taxon>
        <taxon>Streptophyta</taxon>
        <taxon>Embryophyta</taxon>
        <taxon>Bryophyta</taxon>
        <taxon>Bryophytina</taxon>
        <taxon>Bryopsida</taxon>
        <taxon>Funariidae</taxon>
        <taxon>Funariales</taxon>
        <taxon>Funariaceae</taxon>
        <taxon>Physcomitrium</taxon>
    </lineage>
</organism>
<reference evidence="2 3" key="1">
    <citation type="journal article" date="2008" name="Science">
        <title>The Physcomitrella genome reveals evolutionary insights into the conquest of land by plants.</title>
        <authorList>
            <person name="Rensing S."/>
            <person name="Lang D."/>
            <person name="Zimmer A."/>
            <person name="Terry A."/>
            <person name="Salamov A."/>
            <person name="Shapiro H."/>
            <person name="Nishiyama T."/>
            <person name="Perroud P.-F."/>
            <person name="Lindquist E."/>
            <person name="Kamisugi Y."/>
            <person name="Tanahashi T."/>
            <person name="Sakakibara K."/>
            <person name="Fujita T."/>
            <person name="Oishi K."/>
            <person name="Shin-I T."/>
            <person name="Kuroki Y."/>
            <person name="Toyoda A."/>
            <person name="Suzuki Y."/>
            <person name="Hashimoto A."/>
            <person name="Yamaguchi K."/>
            <person name="Sugano A."/>
            <person name="Kohara Y."/>
            <person name="Fujiyama A."/>
            <person name="Anterola A."/>
            <person name="Aoki S."/>
            <person name="Ashton N."/>
            <person name="Barbazuk W.B."/>
            <person name="Barker E."/>
            <person name="Bennetzen J."/>
            <person name="Bezanilla M."/>
            <person name="Blankenship R."/>
            <person name="Cho S.H."/>
            <person name="Dutcher S."/>
            <person name="Estelle M."/>
            <person name="Fawcett J.A."/>
            <person name="Gundlach H."/>
            <person name="Hanada K."/>
            <person name="Heyl A."/>
            <person name="Hicks K.A."/>
            <person name="Hugh J."/>
            <person name="Lohr M."/>
            <person name="Mayer K."/>
            <person name="Melkozernov A."/>
            <person name="Murata T."/>
            <person name="Nelson D."/>
            <person name="Pils B."/>
            <person name="Prigge M."/>
            <person name="Reiss B."/>
            <person name="Renner T."/>
            <person name="Rombauts S."/>
            <person name="Rushton P."/>
            <person name="Sanderfoot A."/>
            <person name="Schween G."/>
            <person name="Shiu S.-H."/>
            <person name="Stueber K."/>
            <person name="Theodoulou F.L."/>
            <person name="Tu H."/>
            <person name="Van de Peer Y."/>
            <person name="Verrier P.J."/>
            <person name="Waters E."/>
            <person name="Wood A."/>
            <person name="Yang L."/>
            <person name="Cove D."/>
            <person name="Cuming A."/>
            <person name="Hasebe M."/>
            <person name="Lucas S."/>
            <person name="Mishler D.B."/>
            <person name="Reski R."/>
            <person name="Grigoriev I."/>
            <person name="Quatrano R.S."/>
            <person name="Boore J.L."/>
        </authorList>
    </citation>
    <scope>NUCLEOTIDE SEQUENCE [LARGE SCALE GENOMIC DNA]</scope>
    <source>
        <strain evidence="2 3">cv. Gransden 2004</strain>
    </source>
</reference>
<accession>A0A7I4CVT6</accession>
<dbReference type="AlphaFoldDB" id="A0A7I4CVT6"/>
<feature type="region of interest" description="Disordered" evidence="1">
    <location>
        <begin position="1"/>
        <end position="22"/>
    </location>
</feature>
<evidence type="ECO:0000256" key="1">
    <source>
        <dbReference type="SAM" id="MobiDB-lite"/>
    </source>
</evidence>
<proteinExistence type="predicted"/>
<dbReference type="Proteomes" id="UP000006727">
    <property type="component" value="Chromosome 25"/>
</dbReference>
<name>A0A7I4CVT6_PHYPA</name>
<dbReference type="EnsemblPlants" id="Pp3c25_9380V3.2">
    <property type="protein sequence ID" value="Pp3c25_9380V3.2"/>
    <property type="gene ID" value="Pp3c25_9380"/>
</dbReference>
<evidence type="ECO:0000313" key="3">
    <source>
        <dbReference type="Proteomes" id="UP000006727"/>
    </source>
</evidence>
<feature type="region of interest" description="Disordered" evidence="1">
    <location>
        <begin position="49"/>
        <end position="76"/>
    </location>
</feature>
<sequence length="228" mass="26000">MHHQGDEMVPCSPRKTNRSQRNIRMDEDTAWLELATVVLVVVSSSCQCGSALDSGHKRRRISDTEPTGPFELSQSSLPNIEAINDVPHNQGATLGVRCQIQRLTATNCTTTFLPAWAGTYRAGHCSDLYHHRPQESYPLRFRILCILPFQPRQTNQKLHCVGESCGRLGVCHLTHQIRKPRSQTYCSVHEPALFRRLSDPQQSYICVEYRTPHLVRSSRFSRHLQQAR</sequence>
<reference evidence="2" key="3">
    <citation type="submission" date="2020-12" db="UniProtKB">
        <authorList>
            <consortium name="EnsemblPlants"/>
        </authorList>
    </citation>
    <scope>IDENTIFICATION</scope>
</reference>
<dbReference type="Gramene" id="Pp3c25_9380V3.2">
    <property type="protein sequence ID" value="Pp3c25_9380V3.2"/>
    <property type="gene ID" value="Pp3c25_9380"/>
</dbReference>